<keyword evidence="7" id="KW-0234">DNA repair</keyword>
<dbReference type="PROSITE" id="PS51066">
    <property type="entry name" value="ZF_FPG_2"/>
    <property type="match status" value="1"/>
</dbReference>
<keyword evidence="1" id="KW-0479">Metal-binding</keyword>
<keyword evidence="2" id="KW-0227">DNA damage</keyword>
<keyword evidence="3" id="KW-0863">Zinc-finger</keyword>
<dbReference type="InterPro" id="IPR015887">
    <property type="entry name" value="DNA_glyclase_Znf_dom_DNA_BS"/>
</dbReference>
<keyword evidence="5" id="KW-0862">Zinc</keyword>
<evidence type="ECO:0000256" key="7">
    <source>
        <dbReference type="ARBA" id="ARBA00023204"/>
    </source>
</evidence>
<evidence type="ECO:0000256" key="6">
    <source>
        <dbReference type="ARBA" id="ARBA00023125"/>
    </source>
</evidence>
<evidence type="ECO:0000313" key="11">
    <source>
        <dbReference type="EMBL" id="CAB4960380.1"/>
    </source>
</evidence>
<name>A0A6J7KXI4_9ZZZZ</name>
<dbReference type="SUPFAM" id="SSF46946">
    <property type="entry name" value="S13-like H2TH domain"/>
    <property type="match status" value="1"/>
</dbReference>
<comment type="catalytic activity">
    <reaction evidence="9">
        <text>2'-deoxyribonucleotide-(2'-deoxyribose 5'-phosphate)-2'-deoxyribonucleotide-DNA = a 3'-end 2'-deoxyribonucleotide-(2,3-dehydro-2,3-deoxyribose 5'-phosphate)-DNA + a 5'-end 5'-phospho-2'-deoxyribonucleoside-DNA + H(+)</text>
        <dbReference type="Rhea" id="RHEA:66592"/>
        <dbReference type="Rhea" id="RHEA-COMP:13180"/>
        <dbReference type="Rhea" id="RHEA-COMP:16897"/>
        <dbReference type="Rhea" id="RHEA-COMP:17067"/>
        <dbReference type="ChEBI" id="CHEBI:15378"/>
        <dbReference type="ChEBI" id="CHEBI:136412"/>
        <dbReference type="ChEBI" id="CHEBI:157695"/>
        <dbReference type="ChEBI" id="CHEBI:167181"/>
        <dbReference type="EC" id="4.2.99.18"/>
    </reaction>
</comment>
<dbReference type="InterPro" id="IPR000214">
    <property type="entry name" value="Znf_DNA_glyclase/AP_lyase"/>
</dbReference>
<dbReference type="EMBL" id="CAFBNO010000064">
    <property type="protein sequence ID" value="CAB4960380.1"/>
    <property type="molecule type" value="Genomic_DNA"/>
</dbReference>
<evidence type="ECO:0000256" key="1">
    <source>
        <dbReference type="ARBA" id="ARBA00022723"/>
    </source>
</evidence>
<dbReference type="SMART" id="SM01232">
    <property type="entry name" value="H2TH"/>
    <property type="match status" value="1"/>
</dbReference>
<dbReference type="InterPro" id="IPR010979">
    <property type="entry name" value="Ribosomal_uS13-like_H2TH"/>
</dbReference>
<dbReference type="Pfam" id="PF06827">
    <property type="entry name" value="zf-FPG_IleRS"/>
    <property type="match status" value="1"/>
</dbReference>
<protein>
    <submittedName>
        <fullName evidence="11">Unannotated protein</fullName>
    </submittedName>
</protein>
<keyword evidence="4" id="KW-0378">Hydrolase</keyword>
<dbReference type="GO" id="GO:0006284">
    <property type="term" value="P:base-excision repair"/>
    <property type="evidence" value="ECO:0007669"/>
    <property type="project" value="InterPro"/>
</dbReference>
<dbReference type="FunFam" id="1.10.8.50:FF:000003">
    <property type="entry name" value="Formamidopyrimidine-DNA glycosylase"/>
    <property type="match status" value="1"/>
</dbReference>
<dbReference type="PANTHER" id="PTHR22993">
    <property type="entry name" value="FORMAMIDOPYRIMIDINE-DNA GLYCOSYLASE"/>
    <property type="match status" value="1"/>
</dbReference>
<feature type="domain" description="FPG-type" evidence="10">
    <location>
        <begin position="133"/>
        <end position="167"/>
    </location>
</feature>
<dbReference type="GO" id="GO:0008270">
    <property type="term" value="F:zinc ion binding"/>
    <property type="evidence" value="ECO:0007669"/>
    <property type="project" value="UniProtKB-KW"/>
</dbReference>
<organism evidence="11">
    <name type="scientific">freshwater metagenome</name>
    <dbReference type="NCBI Taxonomy" id="449393"/>
    <lineage>
        <taxon>unclassified sequences</taxon>
        <taxon>metagenomes</taxon>
        <taxon>ecological metagenomes</taxon>
    </lineage>
</organism>
<dbReference type="GO" id="GO:0034039">
    <property type="term" value="F:8-oxo-7,8-dihydroguanine DNA N-glycosylase activity"/>
    <property type="evidence" value="ECO:0007669"/>
    <property type="project" value="TreeGrafter"/>
</dbReference>
<dbReference type="PROSITE" id="PS01242">
    <property type="entry name" value="ZF_FPG_1"/>
    <property type="match status" value="1"/>
</dbReference>
<dbReference type="PANTHER" id="PTHR22993:SF9">
    <property type="entry name" value="FORMAMIDOPYRIMIDINE-DNA GLYCOSYLASE"/>
    <property type="match status" value="1"/>
</dbReference>
<dbReference type="GO" id="GO:0140078">
    <property type="term" value="F:class I DNA-(apurinic or apyrimidinic site) endonuclease activity"/>
    <property type="evidence" value="ECO:0007669"/>
    <property type="project" value="UniProtKB-EC"/>
</dbReference>
<gene>
    <name evidence="11" type="ORF">UFOPK3837_01025</name>
</gene>
<dbReference type="SUPFAM" id="SSF57716">
    <property type="entry name" value="Glucocorticoid receptor-like (DNA-binding domain)"/>
    <property type="match status" value="1"/>
</dbReference>
<evidence type="ECO:0000256" key="2">
    <source>
        <dbReference type="ARBA" id="ARBA00022763"/>
    </source>
</evidence>
<reference evidence="11" key="1">
    <citation type="submission" date="2020-05" db="EMBL/GenBank/DDBJ databases">
        <authorList>
            <person name="Chiriac C."/>
            <person name="Salcher M."/>
            <person name="Ghai R."/>
            <person name="Kavagutti S V."/>
        </authorList>
    </citation>
    <scope>NUCLEOTIDE SEQUENCE</scope>
</reference>
<evidence type="ECO:0000256" key="9">
    <source>
        <dbReference type="ARBA" id="ARBA00044632"/>
    </source>
</evidence>
<evidence type="ECO:0000256" key="3">
    <source>
        <dbReference type="ARBA" id="ARBA00022771"/>
    </source>
</evidence>
<dbReference type="InterPro" id="IPR015886">
    <property type="entry name" value="H2TH_FPG"/>
</dbReference>
<sequence length="171" mass="18785">MVETFDGGAGGFGSSITLIPTQAAHISRDPLDPQFDEGRVLAIFKKKNSGIKRVLLDQGVLSGIGNIYADEALWRAKLHYDKTASSISTVKTKELLQHVREILATAVEAGGTSFDEQYKNVNGESGYFEVSLNAYGMTGRPCKRCGTPIKRENWMNRGSHFCPKCQKRGTK</sequence>
<dbReference type="Pfam" id="PF06831">
    <property type="entry name" value="H2TH"/>
    <property type="match status" value="1"/>
</dbReference>
<evidence type="ECO:0000256" key="4">
    <source>
        <dbReference type="ARBA" id="ARBA00022801"/>
    </source>
</evidence>
<dbReference type="GO" id="GO:0003684">
    <property type="term" value="F:damaged DNA binding"/>
    <property type="evidence" value="ECO:0007669"/>
    <property type="project" value="InterPro"/>
</dbReference>
<proteinExistence type="predicted"/>
<dbReference type="InterPro" id="IPR010663">
    <property type="entry name" value="Znf_FPG/IleRS"/>
</dbReference>
<keyword evidence="8" id="KW-0456">Lyase</keyword>
<accession>A0A6J7KXI4</accession>
<keyword evidence="6" id="KW-0238">DNA-binding</keyword>
<evidence type="ECO:0000256" key="5">
    <source>
        <dbReference type="ARBA" id="ARBA00022833"/>
    </source>
</evidence>
<dbReference type="Gene3D" id="1.10.8.50">
    <property type="match status" value="1"/>
</dbReference>
<evidence type="ECO:0000259" key="10">
    <source>
        <dbReference type="PROSITE" id="PS51066"/>
    </source>
</evidence>
<dbReference type="AlphaFoldDB" id="A0A6J7KXI4"/>
<evidence type="ECO:0000256" key="8">
    <source>
        <dbReference type="ARBA" id="ARBA00023239"/>
    </source>
</evidence>